<evidence type="ECO:0000256" key="1">
    <source>
        <dbReference type="SAM" id="MobiDB-lite"/>
    </source>
</evidence>
<feature type="region of interest" description="Disordered" evidence="1">
    <location>
        <begin position="589"/>
        <end position="835"/>
    </location>
</feature>
<gene>
    <name evidence="2" type="ORF">GPUH_LOCUS4587</name>
</gene>
<dbReference type="WBParaSite" id="GPUH_0000459301-mRNA-1">
    <property type="protein sequence ID" value="GPUH_0000459301-mRNA-1"/>
    <property type="gene ID" value="GPUH_0000459301"/>
</dbReference>
<reference evidence="2 3" key="2">
    <citation type="submission" date="2018-11" db="EMBL/GenBank/DDBJ databases">
        <authorList>
            <consortium name="Pathogen Informatics"/>
        </authorList>
    </citation>
    <scope>NUCLEOTIDE SEQUENCE [LARGE SCALE GENOMIC DNA]</scope>
</reference>
<evidence type="ECO:0000313" key="2">
    <source>
        <dbReference type="EMBL" id="VDK46044.1"/>
    </source>
</evidence>
<feature type="compositionally biased region" description="Low complexity" evidence="1">
    <location>
        <begin position="803"/>
        <end position="816"/>
    </location>
</feature>
<dbReference type="AlphaFoldDB" id="A0A183D795"/>
<feature type="compositionally biased region" description="Basic and acidic residues" evidence="1">
    <location>
        <begin position="147"/>
        <end position="158"/>
    </location>
</feature>
<organism evidence="4">
    <name type="scientific">Gongylonema pulchrum</name>
    <dbReference type="NCBI Taxonomy" id="637853"/>
    <lineage>
        <taxon>Eukaryota</taxon>
        <taxon>Metazoa</taxon>
        <taxon>Ecdysozoa</taxon>
        <taxon>Nematoda</taxon>
        <taxon>Chromadorea</taxon>
        <taxon>Rhabditida</taxon>
        <taxon>Spirurina</taxon>
        <taxon>Spiruromorpha</taxon>
        <taxon>Spiruroidea</taxon>
        <taxon>Gongylonematidae</taxon>
        <taxon>Gongylonema</taxon>
    </lineage>
</organism>
<sequence>MRAGISDDRHTKQAVLKSVRNYLGAKLPKMIVSEKPSVDAGHEETLRNSGSPVRYQSADVSLSATSHSLFQPENTLVTGNHSKITTEAKLLQKKEKIGLIDPTPLVWIETLVPVYYQTFEMQESTDHVTKEFDNVDEVKVSPGKHRFESDELSDDFKTPKRGPGTSQLIGDECSFSTNKETEHSGGQSPEILDFVGIETTHHPSAKTLDPPLEDAEFLEEEIPKQSATKTQASQNEKISGFSAEKNFGSLSGEVLEPIAYETLSFSGNEIPESITDGAAKSFNKEISGNTEETASGYVASIESTAGEVPLSSEKKTLASEDNETHIFQSSAFIEKKILACNVQGVSELAQDEASRSTYERVPEFRKNEAFGFSLLEEFKSEAVKNVKDEITGEAFGSLDEEIAKHGKNEALGPLMPTHIGKETSGCADENAVELHEEIIAGSQNIETQELSRNEASELRDEKDMKFVEKDLVVKEVIKPSEDEIPSKPSGDETLSFLDEQVLEDTENNAVKCEEFLENIRKKTPPRSDESAVGICSEACLTEEQTILEVQVKDESQKRKLEILHMISFPSLDAAEILVKVEPEFLNRTEQESLQKTVKRPEFSGNENKTDSELPSKTTFTNVVSTSTRMDESSGEEQVPQKTAAAESASFEESAKSEVLAGVTAKTLSPESKEFDENTGTNADKEQDLEGTAMAFTLQTIHAKQEERGPTEIAAETLSGEQVSEQQSVNSRNRNRGAGSGGDAGAFYGRQRQKKWRRGGMYSDMADACGGGGAGRNAQQEPTDSRNYMQEQGYVRFSDYQQEQGSSTIQSQYQQQTGGAGKGGESHRKRNKRNRR</sequence>
<protein>
    <submittedName>
        <fullName evidence="4">Reticulon</fullName>
    </submittedName>
</protein>
<dbReference type="EMBL" id="UYRT01008842">
    <property type="protein sequence ID" value="VDK46044.1"/>
    <property type="molecule type" value="Genomic_DNA"/>
</dbReference>
<proteinExistence type="predicted"/>
<feature type="compositionally biased region" description="Basic residues" evidence="1">
    <location>
        <begin position="826"/>
        <end position="835"/>
    </location>
</feature>
<dbReference type="OrthoDB" id="5850173at2759"/>
<keyword evidence="3" id="KW-1185">Reference proteome</keyword>
<dbReference type="Proteomes" id="UP000271098">
    <property type="component" value="Unassembled WGS sequence"/>
</dbReference>
<evidence type="ECO:0000313" key="4">
    <source>
        <dbReference type="WBParaSite" id="GPUH_0000459301-mRNA-1"/>
    </source>
</evidence>
<evidence type="ECO:0000313" key="3">
    <source>
        <dbReference type="Proteomes" id="UP000271098"/>
    </source>
</evidence>
<accession>A0A183D795</accession>
<reference evidence="4" key="1">
    <citation type="submission" date="2016-06" db="UniProtKB">
        <authorList>
            <consortium name="WormBaseParasite"/>
        </authorList>
    </citation>
    <scope>IDENTIFICATION</scope>
</reference>
<name>A0A183D795_9BILA</name>
<feature type="region of interest" description="Disordered" evidence="1">
    <location>
        <begin position="147"/>
        <end position="171"/>
    </location>
</feature>
<feature type="compositionally biased region" description="Polar residues" evidence="1">
    <location>
        <begin position="776"/>
        <end position="789"/>
    </location>
</feature>
<feature type="compositionally biased region" description="Polar residues" evidence="1">
    <location>
        <begin position="614"/>
        <end position="627"/>
    </location>
</feature>